<keyword evidence="10" id="KW-1185">Reference proteome</keyword>
<keyword evidence="3 7" id="KW-0479">Metal-binding</keyword>
<keyword evidence="7" id="KW-1133">Transmembrane helix</keyword>
<keyword evidence="7" id="KW-0812">Transmembrane</keyword>
<proteinExistence type="inferred from homology"/>
<dbReference type="PANTHER" id="PTHR47870">
    <property type="entry name" value="CYTOCHROME C-TYPE BIOGENESIS PROTEIN CCMH"/>
    <property type="match status" value="1"/>
</dbReference>
<dbReference type="Gene3D" id="1.10.8.640">
    <property type="entry name" value="Cytochrome C biogenesis protein"/>
    <property type="match status" value="1"/>
</dbReference>
<evidence type="ECO:0000256" key="6">
    <source>
        <dbReference type="ARBA" id="ARBA00023004"/>
    </source>
</evidence>
<feature type="transmembrane region" description="Helical" evidence="7">
    <location>
        <begin position="115"/>
        <end position="136"/>
    </location>
</feature>
<feature type="chain" id="PRO_5045005902" description="Cytochrome c-type biogenesis protein" evidence="7">
    <location>
        <begin position="30"/>
        <end position="180"/>
    </location>
</feature>
<comment type="similarity">
    <text evidence="1 7">Belongs to the CcmH/CycL/Ccl2/NrfF family.</text>
</comment>
<dbReference type="RefSeq" id="WP_320499985.1">
    <property type="nucleotide sequence ID" value="NZ_JAXCLX010000001.1"/>
</dbReference>
<keyword evidence="7" id="KW-0472">Membrane</keyword>
<dbReference type="Proteomes" id="UP001271769">
    <property type="component" value="Unassembled WGS sequence"/>
</dbReference>
<dbReference type="PANTHER" id="PTHR47870:SF1">
    <property type="entry name" value="CYTOCHROME C-TYPE BIOGENESIS PROTEIN CCMH"/>
    <property type="match status" value="1"/>
</dbReference>
<comment type="function">
    <text evidence="7">Possible subunit of a heme lyase.</text>
</comment>
<sequence>MNLARHIRVLLAVAGLGLAGLALPQPAHAQVQVADAPLTDPALEARARALMKQVRCVVCQAQSIDESDAGIASDMRRLIRQQIAAGESDAAILTYLSDRYGDFVLFKPPFKAATALLWAGPFVLLVIGGLIIVFFFRRRSATPIAALSATELARINAALGAEGLPSPAPEATNSAERRDA</sequence>
<gene>
    <name evidence="9" type="ORF">SMD31_06450</name>
</gene>
<evidence type="ECO:0000256" key="2">
    <source>
        <dbReference type="ARBA" id="ARBA00022617"/>
    </source>
</evidence>
<dbReference type="InterPro" id="IPR051263">
    <property type="entry name" value="C-type_cytochrome_biogenesis"/>
</dbReference>
<evidence type="ECO:0000256" key="5">
    <source>
        <dbReference type="ARBA" id="ARBA00022748"/>
    </source>
</evidence>
<dbReference type="Pfam" id="PF03918">
    <property type="entry name" value="CcmH"/>
    <property type="match status" value="1"/>
</dbReference>
<evidence type="ECO:0000256" key="3">
    <source>
        <dbReference type="ARBA" id="ARBA00022723"/>
    </source>
</evidence>
<evidence type="ECO:0000256" key="1">
    <source>
        <dbReference type="ARBA" id="ARBA00010342"/>
    </source>
</evidence>
<dbReference type="CDD" id="cd16378">
    <property type="entry name" value="CcmH_N"/>
    <property type="match status" value="1"/>
</dbReference>
<feature type="domain" description="CcmH/CycL/Ccl2/NrfF N-terminal" evidence="8">
    <location>
        <begin position="22"/>
        <end position="158"/>
    </location>
</feature>
<evidence type="ECO:0000256" key="7">
    <source>
        <dbReference type="RuleBase" id="RU364112"/>
    </source>
</evidence>
<keyword evidence="5" id="KW-0201">Cytochrome c-type biogenesis</keyword>
<organism evidence="9 10">
    <name type="scientific">Dongia rigui</name>
    <dbReference type="NCBI Taxonomy" id="940149"/>
    <lineage>
        <taxon>Bacteria</taxon>
        <taxon>Pseudomonadati</taxon>
        <taxon>Pseudomonadota</taxon>
        <taxon>Alphaproteobacteria</taxon>
        <taxon>Rhodospirillales</taxon>
        <taxon>Dongiaceae</taxon>
        <taxon>Dongia</taxon>
    </lineage>
</organism>
<comment type="caution">
    <text evidence="9">The sequence shown here is derived from an EMBL/GenBank/DDBJ whole genome shotgun (WGS) entry which is preliminary data.</text>
</comment>
<dbReference type="EMBL" id="JAXCLX010000001">
    <property type="protein sequence ID" value="MDY0871553.1"/>
    <property type="molecule type" value="Genomic_DNA"/>
</dbReference>
<evidence type="ECO:0000313" key="10">
    <source>
        <dbReference type="Proteomes" id="UP001271769"/>
    </source>
</evidence>
<keyword evidence="2 7" id="KW-0349">Heme</keyword>
<reference evidence="9 10" key="1">
    <citation type="journal article" date="2013" name="Antonie Van Leeuwenhoek">
        <title>Dongia rigui sp. nov., isolated from freshwater of a large wetland in Korea.</title>
        <authorList>
            <person name="Baik K.S."/>
            <person name="Hwang Y.M."/>
            <person name="Choi J.S."/>
            <person name="Kwon J."/>
            <person name="Seong C.N."/>
        </authorList>
    </citation>
    <scope>NUCLEOTIDE SEQUENCE [LARGE SCALE GENOMIC DNA]</scope>
    <source>
        <strain evidence="9 10">04SU4-P</strain>
    </source>
</reference>
<name>A0ABU5DW72_9PROT</name>
<evidence type="ECO:0000259" key="8">
    <source>
        <dbReference type="Pfam" id="PF03918"/>
    </source>
</evidence>
<evidence type="ECO:0000313" key="9">
    <source>
        <dbReference type="EMBL" id="MDY0871553.1"/>
    </source>
</evidence>
<accession>A0ABU5DW72</accession>
<keyword evidence="4 7" id="KW-0732">Signal</keyword>
<dbReference type="InterPro" id="IPR005616">
    <property type="entry name" value="CcmH/CycL/Ccl2/NrfF_N"/>
</dbReference>
<dbReference type="InterPro" id="IPR038297">
    <property type="entry name" value="CcmH/CycL/NrfF/Ccl2_sf"/>
</dbReference>
<feature type="signal peptide" evidence="7">
    <location>
        <begin position="1"/>
        <end position="29"/>
    </location>
</feature>
<evidence type="ECO:0000256" key="4">
    <source>
        <dbReference type="ARBA" id="ARBA00022729"/>
    </source>
</evidence>
<protein>
    <recommendedName>
        <fullName evidence="7">Cytochrome c-type biogenesis protein</fullName>
    </recommendedName>
</protein>
<keyword evidence="6 7" id="KW-0408">Iron</keyword>